<organism evidence="1 2">
    <name type="scientific">Asticcacaulis excentricus</name>
    <dbReference type="NCBI Taxonomy" id="78587"/>
    <lineage>
        <taxon>Bacteria</taxon>
        <taxon>Pseudomonadati</taxon>
        <taxon>Pseudomonadota</taxon>
        <taxon>Alphaproteobacteria</taxon>
        <taxon>Caulobacterales</taxon>
        <taxon>Caulobacteraceae</taxon>
        <taxon>Asticcacaulis</taxon>
    </lineage>
</organism>
<proteinExistence type="predicted"/>
<reference evidence="2" key="2">
    <citation type="journal article" date="2017" name="Plant Physiol. Biochem.">
        <title>Differential oxidative and antioxidative response of duckweed Lemna minor toward plant growth promoting/inhibiting bacteria.</title>
        <authorList>
            <person name="Ishizawa H."/>
            <person name="Kuroda M."/>
            <person name="Morikawa M."/>
            <person name="Ike M."/>
        </authorList>
    </citation>
    <scope>NUCLEOTIDE SEQUENCE [LARGE SCALE GENOMIC DNA]</scope>
    <source>
        <strain evidence="2">M6</strain>
    </source>
</reference>
<sequence length="260" mass="26931">MGFKLSTVALCAASVVLLSGCGDKAPEKVEVADYVATNRGYVKSPEVTSVAVTAAGELLVTGGALPEARVRLTSPSGQAYGVTAGSDGRFQASLPQMSGGSFYDLAMETEGRLMRAEGRLFVPPASDIGAPPRSVLLRPGASALPLWPQAGLIAVVDYDAGGAMAVSGRTDPGIMVDVEIDGQPALEVRSGENGVYTAALPVRGGLRSGTVTIGIRARDRFETRQVSLRQPSAERATLMGVAWYVDWAISGGGLQTTVVF</sequence>
<evidence type="ECO:0000313" key="2">
    <source>
        <dbReference type="Proteomes" id="UP000278756"/>
    </source>
</evidence>
<name>A0A3G9G4V2_9CAUL</name>
<dbReference type="Proteomes" id="UP000278756">
    <property type="component" value="Chromosome 1"/>
</dbReference>
<protein>
    <recommendedName>
        <fullName evidence="3">Lipoprotein</fullName>
    </recommendedName>
</protein>
<reference evidence="2" key="1">
    <citation type="journal article" date="2017" name="Biotechnol. Biofuels">
        <title>Evaluation of environmental bacterial communities as a factor affecting the growth of duckweed Lemna minor.</title>
        <authorList>
            <person name="Ishizawa H."/>
            <person name="Kuroda M."/>
            <person name="Morikawa M."/>
            <person name="Ike M."/>
        </authorList>
    </citation>
    <scope>NUCLEOTIDE SEQUENCE [LARGE SCALE GENOMIC DNA]</scope>
    <source>
        <strain evidence="2">M6</strain>
    </source>
</reference>
<dbReference type="InterPro" id="IPR013783">
    <property type="entry name" value="Ig-like_fold"/>
</dbReference>
<accession>A0A3G9G4V2</accession>
<evidence type="ECO:0008006" key="3">
    <source>
        <dbReference type="Google" id="ProtNLM"/>
    </source>
</evidence>
<dbReference type="PROSITE" id="PS51257">
    <property type="entry name" value="PROKAR_LIPOPROTEIN"/>
    <property type="match status" value="1"/>
</dbReference>
<dbReference type="EMBL" id="AP018827">
    <property type="protein sequence ID" value="BBF79984.1"/>
    <property type="molecule type" value="Genomic_DNA"/>
</dbReference>
<gene>
    <name evidence="1" type="ORF">EM6_0561</name>
</gene>
<evidence type="ECO:0000313" key="1">
    <source>
        <dbReference type="EMBL" id="BBF79984.1"/>
    </source>
</evidence>
<dbReference type="Gene3D" id="2.60.40.10">
    <property type="entry name" value="Immunoglobulins"/>
    <property type="match status" value="1"/>
</dbReference>
<dbReference type="AlphaFoldDB" id="A0A3G9G4V2"/>